<evidence type="ECO:0000313" key="3">
    <source>
        <dbReference type="Proteomes" id="UP001642409"/>
    </source>
</evidence>
<proteinExistence type="predicted"/>
<dbReference type="EMBL" id="CAXDID020000858">
    <property type="protein sequence ID" value="CAL6115124.1"/>
    <property type="molecule type" value="Genomic_DNA"/>
</dbReference>
<reference evidence="1" key="1">
    <citation type="submission" date="2023-06" db="EMBL/GenBank/DDBJ databases">
        <authorList>
            <person name="Kurt Z."/>
        </authorList>
    </citation>
    <scope>NUCLEOTIDE SEQUENCE</scope>
</reference>
<dbReference type="AlphaFoldDB" id="A0AA86PDJ1"/>
<accession>A0AA86PDJ1</accession>
<keyword evidence="3" id="KW-1185">Reference proteome</keyword>
<reference evidence="2 3" key="2">
    <citation type="submission" date="2024-07" db="EMBL/GenBank/DDBJ databases">
        <authorList>
            <person name="Akdeniz Z."/>
        </authorList>
    </citation>
    <scope>NUCLEOTIDE SEQUENCE [LARGE SCALE GENOMIC DNA]</scope>
</reference>
<dbReference type="EMBL" id="CATOUU010000624">
    <property type="protein sequence ID" value="CAI9935811.1"/>
    <property type="molecule type" value="Genomic_DNA"/>
</dbReference>
<organism evidence="1">
    <name type="scientific">Hexamita inflata</name>
    <dbReference type="NCBI Taxonomy" id="28002"/>
    <lineage>
        <taxon>Eukaryota</taxon>
        <taxon>Metamonada</taxon>
        <taxon>Diplomonadida</taxon>
        <taxon>Hexamitidae</taxon>
        <taxon>Hexamitinae</taxon>
        <taxon>Hexamita</taxon>
    </lineage>
</organism>
<comment type="caution">
    <text evidence="1">The sequence shown here is derived from an EMBL/GenBank/DDBJ whole genome shotgun (WGS) entry which is preliminary data.</text>
</comment>
<protein>
    <submittedName>
        <fullName evidence="2">Hypothetical_protein</fullName>
    </submittedName>
</protein>
<sequence length="105" mass="11531">MASVQPHAAQVVLAVVFATTELDRTNLLAEQPKWVRFLGQLWRQQHGYCGRRIYQTHCATHTGPDTDAVYGSPTPRTADTGRSAAVRVTRAATSLFTGVRVHCPV</sequence>
<name>A0AA86PDJ1_9EUKA</name>
<dbReference type="Proteomes" id="UP001642409">
    <property type="component" value="Unassembled WGS sequence"/>
</dbReference>
<evidence type="ECO:0000313" key="2">
    <source>
        <dbReference type="EMBL" id="CAL6115124.1"/>
    </source>
</evidence>
<evidence type="ECO:0000313" key="1">
    <source>
        <dbReference type="EMBL" id="CAI9935811.1"/>
    </source>
</evidence>
<gene>
    <name evidence="1" type="ORF">HINF_LOCUS23456</name>
    <name evidence="2" type="ORF">HINF_LOCUS78485</name>
</gene>